<dbReference type="OrthoDB" id="9775333at2"/>
<organism evidence="1 2">
    <name type="scientific">Methylomonas denitrificans</name>
    <dbReference type="NCBI Taxonomy" id="1538553"/>
    <lineage>
        <taxon>Bacteria</taxon>
        <taxon>Pseudomonadati</taxon>
        <taxon>Pseudomonadota</taxon>
        <taxon>Gammaproteobacteria</taxon>
        <taxon>Methylococcales</taxon>
        <taxon>Methylococcaceae</taxon>
        <taxon>Methylomonas</taxon>
    </lineage>
</organism>
<dbReference type="AlphaFoldDB" id="A0A126T5F2"/>
<dbReference type="RefSeq" id="WP_036279997.1">
    <property type="nucleotide sequence ID" value="NZ_CP014476.1"/>
</dbReference>
<protein>
    <submittedName>
        <fullName evidence="1">Type VI secretion protein</fullName>
    </submittedName>
</protein>
<dbReference type="InterPro" id="IPR010263">
    <property type="entry name" value="T6SS_TssK"/>
</dbReference>
<keyword evidence="2" id="KW-1185">Reference proteome</keyword>
<evidence type="ECO:0000313" key="1">
    <source>
        <dbReference type="EMBL" id="AMK77280.1"/>
    </source>
</evidence>
<evidence type="ECO:0000313" key="2">
    <source>
        <dbReference type="Proteomes" id="UP000030512"/>
    </source>
</evidence>
<name>A0A126T5F2_9GAMM</name>
<dbReference type="STRING" id="1538553.JT25_012465"/>
<dbReference type="PANTHER" id="PTHR35566:SF1">
    <property type="entry name" value="TYPE VI SECRETION SYSTEM BASEPLATE COMPONENT TSSK1"/>
    <property type="match status" value="1"/>
</dbReference>
<dbReference type="Pfam" id="PF05936">
    <property type="entry name" value="T6SS_VasE"/>
    <property type="match status" value="1"/>
</dbReference>
<gene>
    <name evidence="1" type="ORF">JT25_012465</name>
</gene>
<dbReference type="PANTHER" id="PTHR35566">
    <property type="entry name" value="BLR3599 PROTEIN"/>
    <property type="match status" value="1"/>
</dbReference>
<reference evidence="1 2" key="1">
    <citation type="journal article" date="2015" name="Environ. Microbiol.">
        <title>Methane oxidation coupled to nitrate reduction under hypoxia by the Gammaproteobacterium Methylomonas denitrificans, sp. nov. type strain FJG1.</title>
        <authorList>
            <person name="Kits K.D."/>
            <person name="Klotz M.G."/>
            <person name="Stein L.Y."/>
        </authorList>
    </citation>
    <scope>NUCLEOTIDE SEQUENCE [LARGE SCALE GENOMIC DNA]</scope>
    <source>
        <strain evidence="1 2">FJG1</strain>
    </source>
</reference>
<dbReference type="KEGG" id="mdn:JT25_012465"/>
<dbReference type="EMBL" id="CP014476">
    <property type="protein sequence ID" value="AMK77280.1"/>
    <property type="molecule type" value="Genomic_DNA"/>
</dbReference>
<proteinExistence type="predicted"/>
<dbReference type="NCBIfam" id="TIGR03353">
    <property type="entry name" value="VI_chp_4"/>
    <property type="match status" value="1"/>
</dbReference>
<accession>A0A126T5F2</accession>
<sequence>MSINNRIVWSEGMFLRPQHFQQHDRYLESRIDGRCYGIRAYDWGFSSLKLDGGQLAIGKISLVAARGIFQDGTPFHLPDEDELPLPLDVSEGVANEVVYLALPLRRPDAVEVDSENTTDGLARYRVTHRDVRDNNAGYDGRYPVQIGSIRPKLMLGNQERSGYLCLGVANIVEVRADKTVVLDDKYIPVVLQSAASSILNGFLRELQGLLHTRGEALAARVAGTSQGAGVAEVADFMLLQTINRYEPLLAHLAADALLHPESMFSLCLQLMGDLATFYRQNKRPAVLPEYRHDDLRICFIPLIDELRRLLSMVLEQNAIQIPLTKHSQSVYYSGRPDVKLLEHAIYILAASAQVSSEMLRTHFPPQVKIGPVEEITQLVTAALPGISIHPLPVAPRQLPYHAGCSYFELDKQSPYWKKMMDSGGFAFHIGGNFPGLELEFWAIKKG</sequence>
<dbReference type="Proteomes" id="UP000030512">
    <property type="component" value="Chromosome"/>
</dbReference>